<evidence type="ECO:0000313" key="7">
    <source>
        <dbReference type="EMBL" id="PIK33278.1"/>
    </source>
</evidence>
<feature type="domain" description="CUB" evidence="4">
    <location>
        <begin position="527"/>
        <end position="635"/>
    </location>
</feature>
<dbReference type="SUPFAM" id="SSF49265">
    <property type="entry name" value="Fibronectin type III"/>
    <property type="match status" value="2"/>
</dbReference>
<dbReference type="PROSITE" id="PS01180">
    <property type="entry name" value="CUB"/>
    <property type="match status" value="5"/>
</dbReference>
<evidence type="ECO:0000256" key="2">
    <source>
        <dbReference type="ARBA" id="ARBA00023157"/>
    </source>
</evidence>
<gene>
    <name evidence="7" type="ORF">BSL78_29908</name>
</gene>
<dbReference type="EMBL" id="MRZV01002647">
    <property type="protein sequence ID" value="PIK33278.1"/>
    <property type="molecule type" value="Genomic_DNA"/>
</dbReference>
<feature type="domain" description="CUB" evidence="4">
    <location>
        <begin position="32"/>
        <end position="144"/>
    </location>
</feature>
<dbReference type="PROSITE" id="PS50041">
    <property type="entry name" value="C_TYPE_LECTIN_2"/>
    <property type="match status" value="4"/>
</dbReference>
<keyword evidence="1" id="KW-0677">Repeat</keyword>
<dbReference type="Gene3D" id="2.60.40.10">
    <property type="entry name" value="Immunoglobulins"/>
    <property type="match status" value="2"/>
</dbReference>
<dbReference type="SUPFAM" id="SSF56436">
    <property type="entry name" value="C-type lectin-like"/>
    <property type="match status" value="4"/>
</dbReference>
<dbReference type="InterPro" id="IPR016187">
    <property type="entry name" value="CTDL_fold"/>
</dbReference>
<dbReference type="Pfam" id="PF00431">
    <property type="entry name" value="CUB"/>
    <property type="match status" value="5"/>
</dbReference>
<feature type="domain" description="CUB" evidence="4">
    <location>
        <begin position="292"/>
        <end position="409"/>
    </location>
</feature>
<dbReference type="InterPro" id="IPR016186">
    <property type="entry name" value="C-type_lectin-like/link_sf"/>
</dbReference>
<feature type="disulfide bond" evidence="3">
    <location>
        <begin position="527"/>
        <end position="554"/>
    </location>
</feature>
<dbReference type="Proteomes" id="UP000230750">
    <property type="component" value="Unassembled WGS sequence"/>
</dbReference>
<dbReference type="SUPFAM" id="SSF49854">
    <property type="entry name" value="Spermadhesin, CUB domain"/>
    <property type="match status" value="5"/>
</dbReference>
<keyword evidence="2 3" id="KW-1015">Disulfide bond</keyword>
<organism evidence="7 8">
    <name type="scientific">Stichopus japonicus</name>
    <name type="common">Sea cucumber</name>
    <dbReference type="NCBI Taxonomy" id="307972"/>
    <lineage>
        <taxon>Eukaryota</taxon>
        <taxon>Metazoa</taxon>
        <taxon>Echinodermata</taxon>
        <taxon>Eleutherozoa</taxon>
        <taxon>Echinozoa</taxon>
        <taxon>Holothuroidea</taxon>
        <taxon>Aspidochirotacea</taxon>
        <taxon>Aspidochirotida</taxon>
        <taxon>Stichopodidae</taxon>
        <taxon>Apostichopus</taxon>
    </lineage>
</organism>
<feature type="domain" description="Fibronectin type-III" evidence="6">
    <location>
        <begin position="783"/>
        <end position="874"/>
    </location>
</feature>
<feature type="domain" description="C-type lectin" evidence="5">
    <location>
        <begin position="649"/>
        <end position="770"/>
    </location>
</feature>
<reference evidence="7 8" key="1">
    <citation type="journal article" date="2017" name="PLoS Biol.">
        <title>The sea cucumber genome provides insights into morphological evolution and visceral regeneration.</title>
        <authorList>
            <person name="Zhang X."/>
            <person name="Sun L."/>
            <person name="Yuan J."/>
            <person name="Sun Y."/>
            <person name="Gao Y."/>
            <person name="Zhang L."/>
            <person name="Li S."/>
            <person name="Dai H."/>
            <person name="Hamel J.F."/>
            <person name="Liu C."/>
            <person name="Yu Y."/>
            <person name="Liu S."/>
            <person name="Lin W."/>
            <person name="Guo K."/>
            <person name="Jin S."/>
            <person name="Xu P."/>
            <person name="Storey K.B."/>
            <person name="Huan P."/>
            <person name="Zhang T."/>
            <person name="Zhou Y."/>
            <person name="Zhang J."/>
            <person name="Lin C."/>
            <person name="Li X."/>
            <person name="Xing L."/>
            <person name="Huo D."/>
            <person name="Sun M."/>
            <person name="Wang L."/>
            <person name="Mercier A."/>
            <person name="Li F."/>
            <person name="Yang H."/>
            <person name="Xiang J."/>
        </authorList>
    </citation>
    <scope>NUCLEOTIDE SEQUENCE [LARGE SCALE GENOMIC DNA]</scope>
    <source>
        <strain evidence="7">Shaxun</strain>
        <tissue evidence="7">Muscle</tissue>
    </source>
</reference>
<dbReference type="Gene3D" id="2.60.120.290">
    <property type="entry name" value="Spermadhesin, CUB domain"/>
    <property type="match status" value="5"/>
</dbReference>
<dbReference type="CDD" id="cd00063">
    <property type="entry name" value="FN3"/>
    <property type="match status" value="4"/>
</dbReference>
<sequence>MSYSQCSILTLVTSTTSPQNRFVLPSYDEPGCDGNPETIDHGIGNVSSPLSPGQYPPNVDCVYIFDFDEGSRIEFQFFLWVLTDSNDFVEITELNPEFADVPPKILTGFATPKVYLSYGNRIQVRFTSDDASETIGFIILYRPVELGFPESKCQADHTTKANAPALQIQSEGYPSVYPPYEDCTWILRAGNQGNELALNIYDISLEEHSDWVDIGIGTDPTDMDSRLYRYDGSEPNEDVIYSGSATMWIRFRSDSSQSGRGVSFGVLEWSGEPMPTKQPAVVSKDVVIQAVCNGSTINVPSGGGSVVITSSDYPGNYGNNEICTWQLVGNPGRRYKVVFDNFDTEEGYDFVEVRTSTALTALGVEWPLLMASGSAVPGDVVINNRYGSITFTSDQSGTASGFQIRIQEDVGCEAVLNVPAGGSTSFSTAGYPNTNYLNNEFCFWTIQGEEGVNLRGMVNGNQLEQGYDYVDMGTGDGPSDLTTRLLKSFDLPQESYSFGTDTAWVVFTSDGTVRNDGLEMTFYDDSCQDQSMSGEMGSIFSPGFGGDYFNFLSCRWTINVADPYVVRLAFQSFDLETDRDFLIVTGVIDSPLTSLPLTGSAVPDDILSQGNTITMLFETDGSTVGSGFEITWMQDYNCPEGYSEGVGSYGPSCYKFGMTPMTWQSARQDCRSTPNADLVIIENAIENRFIRDLSGGVDWWIGMYDGALEGLFYHTDCQSNLRKYGTSLNWNLTQPDDANDNEDCVALLGDNEPGYYADFNCAIPKNYVCEVQPGGVYDASASLPKNVEGEGTSTSSIRIRWKQADLNDCDIVGYTAFYTGSGPTMSQTVEGADATYVDIEGLMPSTTYTVSIWPKTFSFGVIPNEEDLMDARDACRVEAPDGELAVVENQEQVDFLLALTGGTEDYWIGLNDHATEGTFRWTDCTTVSLLVDPGRPETGRAGEPSGPLSLTEQDCGTFTAEGQWADEVCNLRRSTYVKLYPKNFDQNMIHCGLELIYSLEDQYPSNFNFMITSAISAQAMWVPSLRYICDILGYKIFLSDGLNEDLVTDRVGGSTVLAQVNDLRPDTNYAVSWAPYNVYGDLPRIWEPVNYDTPSAETLCDDGYIVGYNYGCYKFVSDVSLSWNDARAECQMKQDSDLAVIDDADELQFIVDAGLATGFDWFVDRVTEGEYYWTDCSMASNFTLANWDAQQPSDTTGSENCIVLQDNGKINDRDCSRSFPYVCETIGTRLDDFTTVPRLFRASAVDESTVELSWIPPPKRCEISGYRVSYYTDPMNVMYMTVPLGDSNGAVVTGLMAETTYTFRLAVMTPEGTGNDIAVTTETTLPPINPCPEGWVVGYLGRCYRFGTSPMSYNEARQDCRSIEDGDLVVIETGMENEFLYNLTQGGMWWIGYNDIAIEGDFNWVDCDATTAFAETNWEMGQPDNVGGIQDCTIMTNSGRYSDWDCLEPITYLCEQSPKGYAPEDANPRSVSATATNPSTVVVTWVPESRYNCDVLGYRVIYPIPRPSLWTFLAPIAAV</sequence>
<accession>A0A2G8JC00</accession>
<feature type="domain" description="CUB" evidence="4">
    <location>
        <begin position="412"/>
        <end position="525"/>
    </location>
</feature>
<dbReference type="InterPro" id="IPR013783">
    <property type="entry name" value="Ig-like_fold"/>
</dbReference>
<dbReference type="Gene3D" id="3.10.100.10">
    <property type="entry name" value="Mannose-Binding Protein A, subunit A"/>
    <property type="match status" value="4"/>
</dbReference>
<dbReference type="OrthoDB" id="6133475at2759"/>
<feature type="domain" description="CUB" evidence="4">
    <location>
        <begin position="153"/>
        <end position="269"/>
    </location>
</feature>
<evidence type="ECO:0000259" key="6">
    <source>
        <dbReference type="PROSITE" id="PS50853"/>
    </source>
</evidence>
<keyword evidence="8" id="KW-1185">Reference proteome</keyword>
<dbReference type="STRING" id="307972.A0A2G8JC00"/>
<comment type="caution">
    <text evidence="7">The sequence shown here is derived from an EMBL/GenBank/DDBJ whole genome shotgun (WGS) entry which is preliminary data.</text>
</comment>
<dbReference type="SMART" id="SM00060">
    <property type="entry name" value="FN3"/>
    <property type="match status" value="3"/>
</dbReference>
<dbReference type="CDD" id="cd00041">
    <property type="entry name" value="CUB"/>
    <property type="match status" value="5"/>
</dbReference>
<dbReference type="SMART" id="SM00042">
    <property type="entry name" value="CUB"/>
    <property type="match status" value="5"/>
</dbReference>
<dbReference type="InterPro" id="IPR036116">
    <property type="entry name" value="FN3_sf"/>
</dbReference>
<dbReference type="PROSITE" id="PS50853">
    <property type="entry name" value="FN3"/>
    <property type="match status" value="2"/>
</dbReference>
<evidence type="ECO:0000256" key="3">
    <source>
        <dbReference type="PROSITE-ProRule" id="PRU00059"/>
    </source>
</evidence>
<proteinExistence type="predicted"/>
<dbReference type="InterPro" id="IPR035914">
    <property type="entry name" value="Sperma_CUB_dom_sf"/>
</dbReference>
<evidence type="ECO:0000313" key="8">
    <source>
        <dbReference type="Proteomes" id="UP000230750"/>
    </source>
</evidence>
<dbReference type="CDD" id="cd00037">
    <property type="entry name" value="CLECT"/>
    <property type="match status" value="3"/>
</dbReference>
<dbReference type="InterPro" id="IPR001304">
    <property type="entry name" value="C-type_lectin-like"/>
</dbReference>
<feature type="domain" description="C-type lectin" evidence="5">
    <location>
        <begin position="1108"/>
        <end position="1224"/>
    </location>
</feature>
<dbReference type="SMART" id="SM00034">
    <property type="entry name" value="CLECT"/>
    <property type="match status" value="4"/>
</dbReference>
<dbReference type="InterPro" id="IPR003961">
    <property type="entry name" value="FN3_dom"/>
</dbReference>
<dbReference type="InterPro" id="IPR000859">
    <property type="entry name" value="CUB_dom"/>
</dbReference>
<evidence type="ECO:0000259" key="5">
    <source>
        <dbReference type="PROSITE" id="PS50041"/>
    </source>
</evidence>
<name>A0A2G8JC00_STIJA</name>
<feature type="domain" description="Fibronectin type-III" evidence="6">
    <location>
        <begin position="1236"/>
        <end position="1327"/>
    </location>
</feature>
<feature type="domain" description="C-type lectin" evidence="5">
    <location>
        <begin position="1339"/>
        <end position="1455"/>
    </location>
</feature>
<dbReference type="Pfam" id="PF00041">
    <property type="entry name" value="fn3"/>
    <property type="match status" value="1"/>
</dbReference>
<comment type="caution">
    <text evidence="3">Lacks conserved residue(s) required for the propagation of feature annotation.</text>
</comment>
<dbReference type="Pfam" id="PF00059">
    <property type="entry name" value="Lectin_C"/>
    <property type="match status" value="4"/>
</dbReference>
<evidence type="ECO:0000256" key="1">
    <source>
        <dbReference type="ARBA" id="ARBA00022737"/>
    </source>
</evidence>
<protein>
    <submittedName>
        <fullName evidence="7">Uncharacterized protein</fullName>
    </submittedName>
</protein>
<dbReference type="PANTHER" id="PTHR24251">
    <property type="entry name" value="OVOCHYMASE-RELATED"/>
    <property type="match status" value="1"/>
</dbReference>
<feature type="domain" description="C-type lectin" evidence="5">
    <location>
        <begin position="870"/>
        <end position="978"/>
    </location>
</feature>
<evidence type="ECO:0000259" key="4">
    <source>
        <dbReference type="PROSITE" id="PS01180"/>
    </source>
</evidence>